<accession>A0A918XB76</accession>
<reference evidence="2 3" key="1">
    <citation type="journal article" date="2014" name="Int. J. Syst. Evol. Microbiol.">
        <title>Complete genome sequence of Corynebacterium casei LMG S-19264T (=DSM 44701T), isolated from a smear-ripened cheese.</title>
        <authorList>
            <consortium name="US DOE Joint Genome Institute (JGI-PGF)"/>
            <person name="Walter F."/>
            <person name="Albersmeier A."/>
            <person name="Kalinowski J."/>
            <person name="Ruckert C."/>
        </authorList>
    </citation>
    <scope>NUCLEOTIDE SEQUENCE [LARGE SCALE GENOMIC DNA]</scope>
    <source>
        <strain evidence="2 3">KCTC 19473</strain>
    </source>
</reference>
<feature type="compositionally biased region" description="Basic and acidic residues" evidence="1">
    <location>
        <begin position="1"/>
        <end position="10"/>
    </location>
</feature>
<name>A0A918XB76_9ACTN</name>
<comment type="caution">
    <text evidence="2">The sequence shown here is derived from an EMBL/GenBank/DDBJ whole genome shotgun (WGS) entry which is preliminary data.</text>
</comment>
<evidence type="ECO:0000313" key="2">
    <source>
        <dbReference type="EMBL" id="GHD21593.1"/>
    </source>
</evidence>
<protein>
    <submittedName>
        <fullName evidence="2">Uncharacterized protein</fullName>
    </submittedName>
</protein>
<evidence type="ECO:0000256" key="1">
    <source>
        <dbReference type="SAM" id="MobiDB-lite"/>
    </source>
</evidence>
<proteinExistence type="predicted"/>
<organism evidence="2 3">
    <name type="scientific">Nocardiopsis kunsanensis</name>
    <dbReference type="NCBI Taxonomy" id="141693"/>
    <lineage>
        <taxon>Bacteria</taxon>
        <taxon>Bacillati</taxon>
        <taxon>Actinomycetota</taxon>
        <taxon>Actinomycetes</taxon>
        <taxon>Streptosporangiales</taxon>
        <taxon>Nocardiopsidaceae</taxon>
        <taxon>Nocardiopsis</taxon>
    </lineage>
</organism>
<evidence type="ECO:0000313" key="3">
    <source>
        <dbReference type="Proteomes" id="UP000654947"/>
    </source>
</evidence>
<sequence length="189" mass="20833">MRSGQKHSEDAPYPGSHVEAGFTSDGTRIPGVFPVQGWLPQERSADRGSSGRNLSAPHEQTWGPIERRTRISAPNTHRFPTPLVSASDAPQEEPARTHHQARTPARVRVRTPREPSAAGPCSGEPDGGSGGPEQRSHEHIRPPRKTQNKERHKNTRNPNHRAPPMIVPRFGGAWRGDGMHAKMALFQLN</sequence>
<gene>
    <name evidence="2" type="ORF">GCM10007147_15180</name>
</gene>
<dbReference type="EMBL" id="BMXL01000005">
    <property type="protein sequence ID" value="GHD21593.1"/>
    <property type="molecule type" value="Genomic_DNA"/>
</dbReference>
<keyword evidence="3" id="KW-1185">Reference proteome</keyword>
<dbReference type="Proteomes" id="UP000654947">
    <property type="component" value="Unassembled WGS sequence"/>
</dbReference>
<feature type="compositionally biased region" description="Basic residues" evidence="1">
    <location>
        <begin position="97"/>
        <end position="110"/>
    </location>
</feature>
<feature type="compositionally biased region" description="Basic residues" evidence="1">
    <location>
        <begin position="142"/>
        <end position="159"/>
    </location>
</feature>
<dbReference type="AlphaFoldDB" id="A0A918XB76"/>
<feature type="region of interest" description="Disordered" evidence="1">
    <location>
        <begin position="1"/>
        <end position="167"/>
    </location>
</feature>